<organism evidence="7 8">
    <name type="scientific">Flavivirga eckloniae</name>
    <dbReference type="NCBI Taxonomy" id="1803846"/>
    <lineage>
        <taxon>Bacteria</taxon>
        <taxon>Pseudomonadati</taxon>
        <taxon>Bacteroidota</taxon>
        <taxon>Flavobacteriia</taxon>
        <taxon>Flavobacteriales</taxon>
        <taxon>Flavobacteriaceae</taxon>
        <taxon>Flavivirga</taxon>
    </lineage>
</organism>
<dbReference type="SUPFAM" id="SSF103088">
    <property type="entry name" value="OmpA-like"/>
    <property type="match status" value="1"/>
</dbReference>
<evidence type="ECO:0000313" key="7">
    <source>
        <dbReference type="EMBL" id="AUP78251.1"/>
    </source>
</evidence>
<evidence type="ECO:0000313" key="8">
    <source>
        <dbReference type="Proteomes" id="UP000235826"/>
    </source>
</evidence>
<dbReference type="CDD" id="cd07185">
    <property type="entry name" value="OmpA_C-like"/>
    <property type="match status" value="1"/>
</dbReference>
<evidence type="ECO:0000256" key="3">
    <source>
        <dbReference type="ARBA" id="ARBA00023237"/>
    </source>
</evidence>
<reference evidence="7 8" key="1">
    <citation type="submission" date="2018-01" db="EMBL/GenBank/DDBJ databases">
        <title>Complete genome sequence of Flavivirga eckloniae ECD14 isolated from seaweed Ecklonia cava.</title>
        <authorList>
            <person name="Lee J.H."/>
            <person name="Baik K.S."/>
            <person name="Seong C.N."/>
        </authorList>
    </citation>
    <scope>NUCLEOTIDE SEQUENCE [LARGE SCALE GENOMIC DNA]</scope>
    <source>
        <strain evidence="7 8">ECD14</strain>
    </source>
</reference>
<keyword evidence="7" id="KW-0966">Cell projection</keyword>
<dbReference type="SUPFAM" id="SSF48452">
    <property type="entry name" value="TPR-like"/>
    <property type="match status" value="1"/>
</dbReference>
<keyword evidence="7" id="KW-0282">Flagellum</keyword>
<evidence type="ECO:0000256" key="2">
    <source>
        <dbReference type="ARBA" id="ARBA00023136"/>
    </source>
</evidence>
<evidence type="ECO:0000256" key="4">
    <source>
        <dbReference type="PROSITE-ProRule" id="PRU00473"/>
    </source>
</evidence>
<dbReference type="InterPro" id="IPR050330">
    <property type="entry name" value="Bact_OuterMem_StrucFunc"/>
</dbReference>
<dbReference type="Gene3D" id="2.120.10.30">
    <property type="entry name" value="TolB, C-terminal domain"/>
    <property type="match status" value="1"/>
</dbReference>
<dbReference type="Gene3D" id="3.30.1330.60">
    <property type="entry name" value="OmpA-like domain"/>
    <property type="match status" value="1"/>
</dbReference>
<dbReference type="PANTHER" id="PTHR30329">
    <property type="entry name" value="STATOR ELEMENT OF FLAGELLAR MOTOR COMPLEX"/>
    <property type="match status" value="1"/>
</dbReference>
<dbReference type="InterPro" id="IPR006664">
    <property type="entry name" value="OMP_bac"/>
</dbReference>
<dbReference type="PROSITE" id="PS51123">
    <property type="entry name" value="OMPA_2"/>
    <property type="match status" value="1"/>
</dbReference>
<dbReference type="Proteomes" id="UP000235826">
    <property type="component" value="Chromosome"/>
</dbReference>
<keyword evidence="5" id="KW-0732">Signal</keyword>
<proteinExistence type="predicted"/>
<dbReference type="PANTHER" id="PTHR30329:SF21">
    <property type="entry name" value="LIPOPROTEIN YIAD-RELATED"/>
    <property type="match status" value="1"/>
</dbReference>
<dbReference type="EMBL" id="CP025791">
    <property type="protein sequence ID" value="AUP78251.1"/>
    <property type="molecule type" value="Genomic_DNA"/>
</dbReference>
<accession>A0A2K9PMG1</accession>
<dbReference type="SUPFAM" id="SSF49478">
    <property type="entry name" value="Cna protein B-type domain"/>
    <property type="match status" value="1"/>
</dbReference>
<dbReference type="AlphaFoldDB" id="A0A2K9PMG1"/>
<dbReference type="KEGG" id="fek:C1H87_05765"/>
<dbReference type="Gene3D" id="2.60.40.1120">
    <property type="entry name" value="Carboxypeptidase-like, regulatory domain"/>
    <property type="match status" value="1"/>
</dbReference>
<dbReference type="Pfam" id="PF00691">
    <property type="entry name" value="OmpA"/>
    <property type="match status" value="1"/>
</dbReference>
<sequence>MKKRSFIIPLLALIIANTAFSQGGIKRSAKKKYDNLSYVETTERLLEDVEKGNRSPEVLQSLANSFYFNGKMEEAAKWYGELIALNAEGLDPENHFRYAQALKGTGDYEKADKVFSDFKALKPEDSRGQLYQSNYLTVIEKRSDNFEMKNLEINTTFSDFGTSVYQDNLIFASSRDENEKIYNWNEQPFLDLFESNPDGTISEVKGEVNTEYHESSTAFTKDGKTMYFTRNNFYKGEFKRNTKRQHGLKIYKAELIEGQWTNIEPLPFNSDEYNVAHPTLSVDETKLYFASDMEGTLGASDIFVVDVKEDGTFGEPVNLGPKINTEGRENFPFLSDNGTLYFSSDGHPGLGGLDVFAYKNIENMTNPRSNTINVGKPINSQRDDFGYIINEKTLKGYLSSNREGGKGDDDIYQFTRNPYQKYVKGIVVDKSTDEVITGADIVIYNHRNEVERTLKSDENGAFSLNLSGSNSEYKSKATKSDYNEDVQNFSIDSDEIELVLTLKLEKSEVDLYKLLNLKPIYFDFDKSNIRPDAEKELAKVISYMKEFPNTKVDVRSHTDSRGSEGYNLRLSKRRNKSTIKYIVKEGGIEASRLTGKGYGKTELINKCSRDVKCSEEEHQANRRSEFILVEE</sequence>
<dbReference type="PRINTS" id="PR01021">
    <property type="entry name" value="OMPADOMAIN"/>
</dbReference>
<dbReference type="InterPro" id="IPR011042">
    <property type="entry name" value="6-blade_b-propeller_TolB-like"/>
</dbReference>
<dbReference type="RefSeq" id="WP_102754907.1">
    <property type="nucleotide sequence ID" value="NZ_CP025791.1"/>
</dbReference>
<dbReference type="SUPFAM" id="SSF82171">
    <property type="entry name" value="DPP6 N-terminal domain-like"/>
    <property type="match status" value="1"/>
</dbReference>
<dbReference type="GO" id="GO:0009279">
    <property type="term" value="C:cell outer membrane"/>
    <property type="evidence" value="ECO:0007669"/>
    <property type="project" value="UniProtKB-SubCell"/>
</dbReference>
<dbReference type="InterPro" id="IPR011990">
    <property type="entry name" value="TPR-like_helical_dom_sf"/>
</dbReference>
<evidence type="ECO:0000256" key="1">
    <source>
        <dbReference type="ARBA" id="ARBA00004442"/>
    </source>
</evidence>
<dbReference type="InterPro" id="IPR006665">
    <property type="entry name" value="OmpA-like"/>
</dbReference>
<dbReference type="InterPro" id="IPR036737">
    <property type="entry name" value="OmpA-like_sf"/>
</dbReference>
<evidence type="ECO:0000256" key="5">
    <source>
        <dbReference type="SAM" id="SignalP"/>
    </source>
</evidence>
<feature type="signal peptide" evidence="5">
    <location>
        <begin position="1"/>
        <end position="21"/>
    </location>
</feature>
<keyword evidence="2 4" id="KW-0472">Membrane</keyword>
<feature type="domain" description="OmpA-like" evidence="6">
    <location>
        <begin position="509"/>
        <end position="631"/>
    </location>
</feature>
<dbReference type="OrthoDB" id="9809364at2"/>
<keyword evidence="8" id="KW-1185">Reference proteome</keyword>
<dbReference type="Pfam" id="PF07676">
    <property type="entry name" value="PD40"/>
    <property type="match status" value="2"/>
</dbReference>
<dbReference type="Pfam" id="PF13620">
    <property type="entry name" value="CarboxypepD_reg"/>
    <property type="match status" value="1"/>
</dbReference>
<protein>
    <submittedName>
        <fullName evidence="7">Flagellar motor protein MotB</fullName>
    </submittedName>
</protein>
<gene>
    <name evidence="7" type="ORF">C1H87_05765</name>
</gene>
<feature type="chain" id="PRO_5014662469" evidence="5">
    <location>
        <begin position="22"/>
        <end position="631"/>
    </location>
</feature>
<name>A0A2K9PMG1_9FLAO</name>
<keyword evidence="3" id="KW-0998">Cell outer membrane</keyword>
<keyword evidence="7" id="KW-0969">Cilium</keyword>
<comment type="subcellular location">
    <subcellularLocation>
        <location evidence="1">Cell outer membrane</location>
    </subcellularLocation>
</comment>
<dbReference type="InterPro" id="IPR011659">
    <property type="entry name" value="WD40"/>
</dbReference>
<dbReference type="Gene3D" id="1.25.40.10">
    <property type="entry name" value="Tetratricopeptide repeat domain"/>
    <property type="match status" value="1"/>
</dbReference>
<evidence type="ECO:0000259" key="6">
    <source>
        <dbReference type="PROSITE" id="PS51123"/>
    </source>
</evidence>